<sequence>MPDFVATLAAAALFCGGVLILNGLTRLALHLHSAPYDLAENGLLQYGLALGLAGLFWRRAVRGPA</sequence>
<dbReference type="RefSeq" id="WP_238275391.1">
    <property type="nucleotide sequence ID" value="NZ_BPQL01000006.1"/>
</dbReference>
<evidence type="ECO:0000313" key="2">
    <source>
        <dbReference type="EMBL" id="MET3692269.1"/>
    </source>
</evidence>
<gene>
    <name evidence="2" type="ORF">ABID43_001800</name>
</gene>
<keyword evidence="3" id="KW-1185">Reference proteome</keyword>
<name>A0ABV2L364_9HYPH</name>
<protein>
    <submittedName>
        <fullName evidence="2">Uncharacterized protein</fullName>
    </submittedName>
</protein>
<dbReference type="EMBL" id="JBEPMM010000003">
    <property type="protein sequence ID" value="MET3692269.1"/>
    <property type="molecule type" value="Genomic_DNA"/>
</dbReference>
<comment type="caution">
    <text evidence="2">The sequence shown here is derived from an EMBL/GenBank/DDBJ whole genome shotgun (WGS) entry which is preliminary data.</text>
</comment>
<accession>A0ABV2L364</accession>
<organism evidence="2 3">
    <name type="scientific">Methylobacterium goesingense</name>
    <dbReference type="NCBI Taxonomy" id="243690"/>
    <lineage>
        <taxon>Bacteria</taxon>
        <taxon>Pseudomonadati</taxon>
        <taxon>Pseudomonadota</taxon>
        <taxon>Alphaproteobacteria</taxon>
        <taxon>Hyphomicrobiales</taxon>
        <taxon>Methylobacteriaceae</taxon>
        <taxon>Methylobacterium</taxon>
    </lineage>
</organism>
<evidence type="ECO:0000256" key="1">
    <source>
        <dbReference type="SAM" id="Phobius"/>
    </source>
</evidence>
<keyword evidence="1" id="KW-0812">Transmembrane</keyword>
<keyword evidence="1" id="KW-0472">Membrane</keyword>
<feature type="transmembrane region" description="Helical" evidence="1">
    <location>
        <begin position="43"/>
        <end position="61"/>
    </location>
</feature>
<proteinExistence type="predicted"/>
<evidence type="ECO:0000313" key="3">
    <source>
        <dbReference type="Proteomes" id="UP001549145"/>
    </source>
</evidence>
<reference evidence="2 3" key="1">
    <citation type="submission" date="2024-06" db="EMBL/GenBank/DDBJ databases">
        <title>Genomic Encyclopedia of Type Strains, Phase IV (KMG-IV): sequencing the most valuable type-strain genomes for metagenomic binning, comparative biology and taxonomic classification.</title>
        <authorList>
            <person name="Goeker M."/>
        </authorList>
    </citation>
    <scope>NUCLEOTIDE SEQUENCE [LARGE SCALE GENOMIC DNA]</scope>
    <source>
        <strain evidence="2 3">DSM 21331</strain>
    </source>
</reference>
<dbReference type="Proteomes" id="UP001549145">
    <property type="component" value="Unassembled WGS sequence"/>
</dbReference>
<keyword evidence="1" id="KW-1133">Transmembrane helix</keyword>